<reference evidence="13 14" key="1">
    <citation type="submission" date="2015-08" db="EMBL/GenBank/DDBJ databases">
        <title>Antibacterial properties of a collection of Vibrionaceae strains.</title>
        <authorList>
            <person name="Giubergia S."/>
        </authorList>
    </citation>
    <scope>NUCLEOTIDE SEQUENCE [LARGE SCALE GENOMIC DNA]</scope>
    <source>
        <strain evidence="13 14">S0821</strain>
    </source>
</reference>
<dbReference type="InterPro" id="IPR011990">
    <property type="entry name" value="TPR-like_helical_dom_sf"/>
</dbReference>
<evidence type="ECO:0000256" key="9">
    <source>
        <dbReference type="ARBA" id="ARBA00023244"/>
    </source>
</evidence>
<feature type="repeat" description="TPR" evidence="10">
    <location>
        <begin position="327"/>
        <end position="360"/>
    </location>
</feature>
<evidence type="ECO:0000313" key="14">
    <source>
        <dbReference type="Proteomes" id="UP000051221"/>
    </source>
</evidence>
<comment type="subcellular location">
    <subcellularLocation>
        <location evidence="2">Cell inner membrane</location>
        <topology evidence="2">Multi-pass membrane protein</topology>
    </subcellularLocation>
</comment>
<evidence type="ECO:0000256" key="10">
    <source>
        <dbReference type="PROSITE-ProRule" id="PRU00339"/>
    </source>
</evidence>
<comment type="pathway">
    <text evidence="3">Porphyrin-containing compound metabolism; protoheme biosynthesis.</text>
</comment>
<keyword evidence="8 11" id="KW-0472">Membrane</keyword>
<dbReference type="UniPathway" id="UPA00252"/>
<feature type="domain" description="HemY N-terminal" evidence="12">
    <location>
        <begin position="26"/>
        <end position="132"/>
    </location>
</feature>
<evidence type="ECO:0000259" key="12">
    <source>
        <dbReference type="Pfam" id="PF07219"/>
    </source>
</evidence>
<accession>A0A0Q2QXM9</accession>
<dbReference type="FunCoup" id="A0A0Q2QXM9">
    <property type="interactions" value="147"/>
</dbReference>
<keyword evidence="6 11" id="KW-0812">Transmembrane</keyword>
<dbReference type="RefSeq" id="WP_014204239.1">
    <property type="nucleotide sequence ID" value="NZ_CP035696.1"/>
</dbReference>
<dbReference type="SUPFAM" id="SSF48452">
    <property type="entry name" value="TPR-like"/>
    <property type="match status" value="2"/>
</dbReference>
<keyword evidence="5" id="KW-0997">Cell inner membrane</keyword>
<dbReference type="OMA" id="QAYIGLM"/>
<dbReference type="InterPro" id="IPR010817">
    <property type="entry name" value="HemY_N"/>
</dbReference>
<evidence type="ECO:0000256" key="1">
    <source>
        <dbReference type="ARBA" id="ARBA00002962"/>
    </source>
</evidence>
<keyword evidence="14" id="KW-1185">Reference proteome</keyword>
<dbReference type="SMART" id="SM00028">
    <property type="entry name" value="TPR"/>
    <property type="match status" value="1"/>
</dbReference>
<keyword evidence="4" id="KW-1003">Cell membrane</keyword>
<proteinExistence type="predicted"/>
<keyword evidence="10" id="KW-0802">TPR repeat</keyword>
<evidence type="ECO:0000256" key="6">
    <source>
        <dbReference type="ARBA" id="ARBA00022692"/>
    </source>
</evidence>
<dbReference type="NCBIfam" id="TIGR00540">
    <property type="entry name" value="TPR_hemY_coli"/>
    <property type="match status" value="1"/>
</dbReference>
<evidence type="ECO:0000256" key="7">
    <source>
        <dbReference type="ARBA" id="ARBA00022989"/>
    </source>
</evidence>
<dbReference type="AlphaFoldDB" id="A0A0Q2QXM9"/>
<dbReference type="Pfam" id="PF14559">
    <property type="entry name" value="TPR_19"/>
    <property type="match status" value="1"/>
</dbReference>
<evidence type="ECO:0000313" key="13">
    <source>
        <dbReference type="EMBL" id="KQH84741.1"/>
    </source>
</evidence>
<dbReference type="EMBL" id="LKHS01000016">
    <property type="protein sequence ID" value="KQH84741.1"/>
    <property type="molecule type" value="Genomic_DNA"/>
</dbReference>
<sequence length="393" mass="44018">MVRVLFLFVVLGLGLFAGTQYAGQQGYVLISVASHTIEMSVTTLVIFIIGALAGLFALEYLLKKLMYASSNTWNWFSVRKLRRSRRYTNEAIIKLLEGDWKQAEKKVTRWANHHDMPLLCYLVASEAANGMGDRAKRDRYLALAAQQENATLAVELTRAKQQLSDGELQAALSTLSALQADHPNNTIVLNLLKQTYTQLKQWQPLLDLLPKLVKAKRMTQDEADQLALVAHQGVMDTIASQKGSEGLIAHWNSLPRKLKAESQLELNLIRQLIVRKADYEAFTLIKESLKKRPSPALYALLPELNISDRHPAIVLLKDALNRDGNNAEAHSALGQLYLREQQWADAQQHLEKALSLRSSVSDYAYLADALEKQNLTKAAHDVTRKALSLLESA</sequence>
<comment type="caution">
    <text evidence="13">The sequence shown here is derived from an EMBL/GenBank/DDBJ whole genome shotgun (WGS) entry which is preliminary data.</text>
</comment>
<dbReference type="GO" id="GO:0042168">
    <property type="term" value="P:heme metabolic process"/>
    <property type="evidence" value="ECO:0007669"/>
    <property type="project" value="InterPro"/>
</dbReference>
<evidence type="ECO:0000256" key="4">
    <source>
        <dbReference type="ARBA" id="ARBA00022475"/>
    </source>
</evidence>
<comment type="function">
    <text evidence="1">Involved in a late step of protoheme IX synthesis.</text>
</comment>
<keyword evidence="7 11" id="KW-1133">Transmembrane helix</keyword>
<dbReference type="Pfam" id="PF07219">
    <property type="entry name" value="HemY_N"/>
    <property type="match status" value="1"/>
</dbReference>
<dbReference type="InParanoid" id="A0A0Q2QXM9"/>
<keyword evidence="9" id="KW-0627">Porphyrin biosynthesis</keyword>
<evidence type="ECO:0000256" key="5">
    <source>
        <dbReference type="ARBA" id="ARBA00022519"/>
    </source>
</evidence>
<dbReference type="Proteomes" id="UP000051221">
    <property type="component" value="Unassembled WGS sequence"/>
</dbReference>
<protein>
    <submittedName>
        <fullName evidence="13">Heme biosynthesis protein HemY</fullName>
    </submittedName>
</protein>
<gene>
    <name evidence="13" type="ORF">AMR76_16635</name>
</gene>
<dbReference type="GO" id="GO:0005886">
    <property type="term" value="C:plasma membrane"/>
    <property type="evidence" value="ECO:0007669"/>
    <property type="project" value="UniProtKB-SubCell"/>
</dbReference>
<evidence type="ECO:0000256" key="11">
    <source>
        <dbReference type="SAM" id="Phobius"/>
    </source>
</evidence>
<evidence type="ECO:0000256" key="3">
    <source>
        <dbReference type="ARBA" id="ARBA00004744"/>
    </source>
</evidence>
<dbReference type="PROSITE" id="PS50005">
    <property type="entry name" value="TPR"/>
    <property type="match status" value="1"/>
</dbReference>
<dbReference type="GO" id="GO:0006779">
    <property type="term" value="P:porphyrin-containing compound biosynthetic process"/>
    <property type="evidence" value="ECO:0007669"/>
    <property type="project" value="UniProtKB-KW"/>
</dbReference>
<evidence type="ECO:0000256" key="8">
    <source>
        <dbReference type="ARBA" id="ARBA00023136"/>
    </source>
</evidence>
<dbReference type="Gene3D" id="1.25.40.10">
    <property type="entry name" value="Tetratricopeptide repeat domain"/>
    <property type="match status" value="1"/>
</dbReference>
<evidence type="ECO:0000256" key="2">
    <source>
        <dbReference type="ARBA" id="ARBA00004429"/>
    </source>
</evidence>
<organism evidence="13 14">
    <name type="scientific">Vibrio furnissii</name>
    <dbReference type="NCBI Taxonomy" id="29494"/>
    <lineage>
        <taxon>Bacteria</taxon>
        <taxon>Pseudomonadati</taxon>
        <taxon>Pseudomonadota</taxon>
        <taxon>Gammaproteobacteria</taxon>
        <taxon>Vibrionales</taxon>
        <taxon>Vibrionaceae</taxon>
        <taxon>Vibrio</taxon>
    </lineage>
</organism>
<feature type="transmembrane region" description="Helical" evidence="11">
    <location>
        <begin position="41"/>
        <end position="62"/>
    </location>
</feature>
<dbReference type="InterPro" id="IPR005254">
    <property type="entry name" value="Heme_biosyn_assoc_TPR_pro"/>
</dbReference>
<name>A0A0Q2QXM9_VIBFU</name>
<dbReference type="InterPro" id="IPR019734">
    <property type="entry name" value="TPR_rpt"/>
</dbReference>